<protein>
    <recommendedName>
        <fullName evidence="2">Xrn1 helical domain-containing protein</fullName>
    </recommendedName>
</protein>
<proteinExistence type="predicted"/>
<evidence type="ECO:0000313" key="4">
    <source>
        <dbReference type="Proteomes" id="UP000000305"/>
    </source>
</evidence>
<keyword evidence="4" id="KW-1185">Reference proteome</keyword>
<dbReference type="HOGENOM" id="CLU_1300786_0_0_1"/>
<accession>E9HLV9</accession>
<evidence type="ECO:0000256" key="1">
    <source>
        <dbReference type="SAM" id="MobiDB-lite"/>
    </source>
</evidence>
<dbReference type="KEGG" id="dpx:DAPPUDRAFT_261889"/>
<feature type="domain" description="Xrn1 helical" evidence="2">
    <location>
        <begin position="92"/>
        <end position="129"/>
    </location>
</feature>
<dbReference type="InParanoid" id="E9HLV9"/>
<feature type="compositionally biased region" description="Polar residues" evidence="1">
    <location>
        <begin position="38"/>
        <end position="48"/>
    </location>
</feature>
<dbReference type="AlphaFoldDB" id="E9HLV9"/>
<dbReference type="STRING" id="6669.E9HLV9"/>
<feature type="region of interest" description="Disordered" evidence="1">
    <location>
        <begin position="20"/>
        <end position="71"/>
    </location>
</feature>
<dbReference type="Pfam" id="PF17846">
    <property type="entry name" value="XRN_M"/>
    <property type="match status" value="1"/>
</dbReference>
<organism evidence="3 4">
    <name type="scientific">Daphnia pulex</name>
    <name type="common">Water flea</name>
    <dbReference type="NCBI Taxonomy" id="6669"/>
    <lineage>
        <taxon>Eukaryota</taxon>
        <taxon>Metazoa</taxon>
        <taxon>Ecdysozoa</taxon>
        <taxon>Arthropoda</taxon>
        <taxon>Crustacea</taxon>
        <taxon>Branchiopoda</taxon>
        <taxon>Diplostraca</taxon>
        <taxon>Cladocera</taxon>
        <taxon>Anomopoda</taxon>
        <taxon>Daphniidae</taxon>
        <taxon>Daphnia</taxon>
    </lineage>
</organism>
<sequence>MTLSSCQPCNSRNTNEIQASCSTKGRKRLKGNGENFVPITSTEPQGVPSNREETLQLESQPGSSSSEVDADTIPPIVAVKRRWDYDSSQKVIGYKDQYYKLNCSNPELQSAVALEYPKGLIWVLQYYYRKTAILHLRPLEQLQSIVPPWNSRLLPDSRATLMTDPNVLCIGLVSSQSHLSDVVHYPEAGGSGQCGAANIVLSAVDEKSIDED</sequence>
<dbReference type="EMBL" id="GL732682">
    <property type="protein sequence ID" value="EFX67249.1"/>
    <property type="molecule type" value="Genomic_DNA"/>
</dbReference>
<evidence type="ECO:0000313" key="3">
    <source>
        <dbReference type="EMBL" id="EFX67249.1"/>
    </source>
</evidence>
<gene>
    <name evidence="3" type="ORF">DAPPUDRAFT_261889</name>
</gene>
<feature type="compositionally biased region" description="Polar residues" evidence="1">
    <location>
        <begin position="56"/>
        <end position="67"/>
    </location>
</feature>
<reference evidence="3 4" key="1">
    <citation type="journal article" date="2011" name="Science">
        <title>The ecoresponsive genome of Daphnia pulex.</title>
        <authorList>
            <person name="Colbourne J.K."/>
            <person name="Pfrender M.E."/>
            <person name="Gilbert D."/>
            <person name="Thomas W.K."/>
            <person name="Tucker A."/>
            <person name="Oakley T.H."/>
            <person name="Tokishita S."/>
            <person name="Aerts A."/>
            <person name="Arnold G.J."/>
            <person name="Basu M.K."/>
            <person name="Bauer D.J."/>
            <person name="Caceres C.E."/>
            <person name="Carmel L."/>
            <person name="Casola C."/>
            <person name="Choi J.H."/>
            <person name="Detter J.C."/>
            <person name="Dong Q."/>
            <person name="Dusheyko S."/>
            <person name="Eads B.D."/>
            <person name="Frohlich T."/>
            <person name="Geiler-Samerotte K.A."/>
            <person name="Gerlach D."/>
            <person name="Hatcher P."/>
            <person name="Jogdeo S."/>
            <person name="Krijgsveld J."/>
            <person name="Kriventseva E.V."/>
            <person name="Kultz D."/>
            <person name="Laforsch C."/>
            <person name="Lindquist E."/>
            <person name="Lopez J."/>
            <person name="Manak J.R."/>
            <person name="Muller J."/>
            <person name="Pangilinan J."/>
            <person name="Patwardhan R.P."/>
            <person name="Pitluck S."/>
            <person name="Pritham E.J."/>
            <person name="Rechtsteiner A."/>
            <person name="Rho M."/>
            <person name="Rogozin I.B."/>
            <person name="Sakarya O."/>
            <person name="Salamov A."/>
            <person name="Schaack S."/>
            <person name="Shapiro H."/>
            <person name="Shiga Y."/>
            <person name="Skalitzky C."/>
            <person name="Smith Z."/>
            <person name="Souvorov A."/>
            <person name="Sung W."/>
            <person name="Tang Z."/>
            <person name="Tsuchiya D."/>
            <person name="Tu H."/>
            <person name="Vos H."/>
            <person name="Wang M."/>
            <person name="Wolf Y.I."/>
            <person name="Yamagata H."/>
            <person name="Yamada T."/>
            <person name="Ye Y."/>
            <person name="Shaw J.R."/>
            <person name="Andrews J."/>
            <person name="Crease T.J."/>
            <person name="Tang H."/>
            <person name="Lucas S.M."/>
            <person name="Robertson H.M."/>
            <person name="Bork P."/>
            <person name="Koonin E.V."/>
            <person name="Zdobnov E.M."/>
            <person name="Grigoriev I.V."/>
            <person name="Lynch M."/>
            <person name="Boore J.L."/>
        </authorList>
    </citation>
    <scope>NUCLEOTIDE SEQUENCE [LARGE SCALE GENOMIC DNA]</scope>
</reference>
<dbReference type="Proteomes" id="UP000000305">
    <property type="component" value="Unassembled WGS sequence"/>
</dbReference>
<name>E9HLV9_DAPPU</name>
<evidence type="ECO:0000259" key="2">
    <source>
        <dbReference type="Pfam" id="PF17846"/>
    </source>
</evidence>
<dbReference type="InterPro" id="IPR041412">
    <property type="entry name" value="Xrn1_helical"/>
</dbReference>